<dbReference type="SUPFAM" id="SSF109998">
    <property type="entry name" value="Triger factor/SurA peptide-binding domain-like"/>
    <property type="match status" value="1"/>
</dbReference>
<reference evidence="5" key="1">
    <citation type="journal article" date="2015" name="Nature">
        <title>Complex archaea that bridge the gap between prokaryotes and eukaryotes.</title>
        <authorList>
            <person name="Spang A."/>
            <person name="Saw J.H."/>
            <person name="Jorgensen S.L."/>
            <person name="Zaremba-Niedzwiedzka K."/>
            <person name="Martijn J."/>
            <person name="Lind A.E."/>
            <person name="van Eijk R."/>
            <person name="Schleper C."/>
            <person name="Guy L."/>
            <person name="Ettema T.J."/>
        </authorList>
    </citation>
    <scope>NUCLEOTIDE SEQUENCE</scope>
</reference>
<keyword evidence="2" id="KW-1003">Cell membrane</keyword>
<dbReference type="Gene3D" id="1.10.4030.10">
    <property type="entry name" value="Porin chaperone SurA, peptide-binding domain"/>
    <property type="match status" value="1"/>
</dbReference>
<dbReference type="InterPro" id="IPR027304">
    <property type="entry name" value="Trigger_fact/SurA_dom_sf"/>
</dbReference>
<dbReference type="Pfam" id="PF13624">
    <property type="entry name" value="SurA_N_3"/>
    <property type="match status" value="1"/>
</dbReference>
<evidence type="ECO:0000256" key="4">
    <source>
        <dbReference type="ARBA" id="ARBA00023186"/>
    </source>
</evidence>
<comment type="subcellular location">
    <subcellularLocation>
        <location evidence="1">Cell membrane</location>
    </subcellularLocation>
</comment>
<dbReference type="InterPro" id="IPR052029">
    <property type="entry name" value="PpiD_chaperone"/>
</dbReference>
<gene>
    <name evidence="5" type="ORF">LCGC14_1766950</name>
</gene>
<keyword evidence="3" id="KW-0472">Membrane</keyword>
<protein>
    <recommendedName>
        <fullName evidence="6">PpiC domain-containing protein</fullName>
    </recommendedName>
</protein>
<evidence type="ECO:0000256" key="2">
    <source>
        <dbReference type="ARBA" id="ARBA00022475"/>
    </source>
</evidence>
<dbReference type="PANTHER" id="PTHR47529:SF1">
    <property type="entry name" value="PERIPLASMIC CHAPERONE PPID"/>
    <property type="match status" value="1"/>
</dbReference>
<keyword evidence="4" id="KW-0143">Chaperone</keyword>
<accession>A0A0F9GZB6</accession>
<evidence type="ECO:0000256" key="3">
    <source>
        <dbReference type="ARBA" id="ARBA00023136"/>
    </source>
</evidence>
<evidence type="ECO:0008006" key="6">
    <source>
        <dbReference type="Google" id="ProtNLM"/>
    </source>
</evidence>
<name>A0A0F9GZB6_9ZZZZ</name>
<sequence>MPATNWFRKNQRKLLGVLVVFLMVIWGIGPAVDYIVPKPPVGEILGEKISQEEFSDTVVRWARVFFRDSKEPVAKQVWKQLALVHQAERMGIFVTDEELVQEIQSWFPVGPVIFNNREEYRRMLGSIFHMTQYQFEKTIREYLLAQKLQFLLRNSVKITKDEALQRYVKENEKVKIKYGAFKAKDFVDRVEIEEDEIRSFYDKYSGNFPNEEEGVWGYKEPEKVKIEYVMARNDVIEKQINISDEEMHKYYEEKKDLMFKKESEYTLKEEEKSEDEKASKTSTPEYKPFDEVKEQISFTLRLKKSETLANKLIGDADNDIYENIDEGGLISFSELAAKYGLSYVVPTNPNDGTNYFTKDELGNIVVGVEQFPQLVFNREVNDPSVPLSSLEGKLIFRVLERIAPSIPPYKEVHDEVAEDLRYEKAFKKAEAFAKKCLEKIGQTSFEEGIKIIEEETGKIQIVGTDYFSRPGIISENDYVKVLGPDRYALATKAFDLKVGESDIAVEGKGEKTCYVVMLVDRKKTDLEKFEVEKDSIMERYLIEKQLAFLSEWESQVHKKTRLGKSRS</sequence>
<dbReference type="GO" id="GO:0005886">
    <property type="term" value="C:plasma membrane"/>
    <property type="evidence" value="ECO:0007669"/>
    <property type="project" value="UniProtKB-SubCell"/>
</dbReference>
<dbReference type="AlphaFoldDB" id="A0A0F9GZB6"/>
<organism evidence="5">
    <name type="scientific">marine sediment metagenome</name>
    <dbReference type="NCBI Taxonomy" id="412755"/>
    <lineage>
        <taxon>unclassified sequences</taxon>
        <taxon>metagenomes</taxon>
        <taxon>ecological metagenomes</taxon>
    </lineage>
</organism>
<dbReference type="PANTHER" id="PTHR47529">
    <property type="entry name" value="PEPTIDYL-PROLYL CIS-TRANS ISOMERASE D"/>
    <property type="match status" value="1"/>
</dbReference>
<evidence type="ECO:0000313" key="5">
    <source>
        <dbReference type="EMBL" id="KKM04169.1"/>
    </source>
</evidence>
<proteinExistence type="predicted"/>
<dbReference type="EMBL" id="LAZR01016516">
    <property type="protein sequence ID" value="KKM04169.1"/>
    <property type="molecule type" value="Genomic_DNA"/>
</dbReference>
<comment type="caution">
    <text evidence="5">The sequence shown here is derived from an EMBL/GenBank/DDBJ whole genome shotgun (WGS) entry which is preliminary data.</text>
</comment>
<evidence type="ECO:0000256" key="1">
    <source>
        <dbReference type="ARBA" id="ARBA00004236"/>
    </source>
</evidence>